<gene>
    <name evidence="2" type="ORF">BWQ96_06027</name>
</gene>
<organism evidence="2 3">
    <name type="scientific">Gracilariopsis chorda</name>
    <dbReference type="NCBI Taxonomy" id="448386"/>
    <lineage>
        <taxon>Eukaryota</taxon>
        <taxon>Rhodophyta</taxon>
        <taxon>Florideophyceae</taxon>
        <taxon>Rhodymeniophycidae</taxon>
        <taxon>Gracilariales</taxon>
        <taxon>Gracilariaceae</taxon>
        <taxon>Gracilariopsis</taxon>
    </lineage>
</organism>
<dbReference type="Proteomes" id="UP000247409">
    <property type="component" value="Unassembled WGS sequence"/>
</dbReference>
<dbReference type="EMBL" id="NBIV01000097">
    <property type="protein sequence ID" value="PXF44246.1"/>
    <property type="molecule type" value="Genomic_DNA"/>
</dbReference>
<comment type="caution">
    <text evidence="2">The sequence shown here is derived from an EMBL/GenBank/DDBJ whole genome shotgun (WGS) entry which is preliminary data.</text>
</comment>
<proteinExistence type="predicted"/>
<sequence length="83" mass="9047">MPSPEKPSLSDAFRPIGGGLTDLLTSIGVWAHMALDVRYQEGRQRRRTRTLCLIIKGLFALFVISVDIAPLVFSCANSSAAKN</sequence>
<evidence type="ECO:0000256" key="1">
    <source>
        <dbReference type="SAM" id="Phobius"/>
    </source>
</evidence>
<name>A0A2V3IQ82_9FLOR</name>
<keyword evidence="1" id="KW-1133">Transmembrane helix</keyword>
<evidence type="ECO:0000313" key="3">
    <source>
        <dbReference type="Proteomes" id="UP000247409"/>
    </source>
</evidence>
<feature type="transmembrane region" description="Helical" evidence="1">
    <location>
        <begin position="51"/>
        <end position="73"/>
    </location>
</feature>
<accession>A0A2V3IQ82</accession>
<keyword evidence="1" id="KW-0472">Membrane</keyword>
<protein>
    <submittedName>
        <fullName evidence="2">Uncharacterized protein</fullName>
    </submittedName>
</protein>
<reference evidence="2 3" key="1">
    <citation type="journal article" date="2018" name="Mol. Biol. Evol.">
        <title>Analysis of the draft genome of the red seaweed Gracilariopsis chorda provides insights into genome size evolution in Rhodophyta.</title>
        <authorList>
            <person name="Lee J."/>
            <person name="Yang E.C."/>
            <person name="Graf L."/>
            <person name="Yang J.H."/>
            <person name="Qiu H."/>
            <person name="Zel Zion U."/>
            <person name="Chan C.X."/>
            <person name="Stephens T.G."/>
            <person name="Weber A.P.M."/>
            <person name="Boo G.H."/>
            <person name="Boo S.M."/>
            <person name="Kim K.M."/>
            <person name="Shin Y."/>
            <person name="Jung M."/>
            <person name="Lee S.J."/>
            <person name="Yim H.S."/>
            <person name="Lee J.H."/>
            <person name="Bhattacharya D."/>
            <person name="Yoon H.S."/>
        </authorList>
    </citation>
    <scope>NUCLEOTIDE SEQUENCE [LARGE SCALE GENOMIC DNA]</scope>
    <source>
        <strain evidence="2 3">SKKU-2015</strain>
        <tissue evidence="2">Whole body</tissue>
    </source>
</reference>
<keyword evidence="1" id="KW-0812">Transmembrane</keyword>
<keyword evidence="3" id="KW-1185">Reference proteome</keyword>
<dbReference type="AlphaFoldDB" id="A0A2V3IQ82"/>
<evidence type="ECO:0000313" key="2">
    <source>
        <dbReference type="EMBL" id="PXF44246.1"/>
    </source>
</evidence>
<feature type="transmembrane region" description="Helical" evidence="1">
    <location>
        <begin position="12"/>
        <end position="31"/>
    </location>
</feature>